<evidence type="ECO:0000259" key="16">
    <source>
        <dbReference type="SMART" id="SM00382"/>
    </source>
</evidence>
<dbReference type="PhylomeDB" id="A0A0G4FPE1"/>
<gene>
    <name evidence="17" type="ORF">Cvel_18061</name>
</gene>
<keyword evidence="8" id="KW-0862">Zinc</keyword>
<evidence type="ECO:0000256" key="11">
    <source>
        <dbReference type="ARBA" id="ARBA00022989"/>
    </source>
</evidence>
<dbReference type="Pfam" id="PF17862">
    <property type="entry name" value="AAA_lid_3"/>
    <property type="match status" value="1"/>
</dbReference>
<evidence type="ECO:0000256" key="12">
    <source>
        <dbReference type="ARBA" id="ARBA00023049"/>
    </source>
</evidence>
<evidence type="ECO:0000256" key="7">
    <source>
        <dbReference type="ARBA" id="ARBA00022801"/>
    </source>
</evidence>
<dbReference type="GO" id="GO:0008237">
    <property type="term" value="F:metallopeptidase activity"/>
    <property type="evidence" value="ECO:0007669"/>
    <property type="project" value="UniProtKB-KW"/>
</dbReference>
<dbReference type="PANTHER" id="PTHR23076">
    <property type="entry name" value="METALLOPROTEASE M41 FTSH"/>
    <property type="match status" value="1"/>
</dbReference>
<dbReference type="InterPro" id="IPR027417">
    <property type="entry name" value="P-loop_NTPase"/>
</dbReference>
<name>A0A0G4FPE1_9ALVE</name>
<protein>
    <recommendedName>
        <fullName evidence="16">AAA+ ATPase domain-containing protein</fullName>
    </recommendedName>
</protein>
<evidence type="ECO:0000256" key="13">
    <source>
        <dbReference type="ARBA" id="ARBA00023136"/>
    </source>
</evidence>
<proteinExistence type="inferred from homology"/>
<dbReference type="GO" id="GO:0004176">
    <property type="term" value="F:ATP-dependent peptidase activity"/>
    <property type="evidence" value="ECO:0007669"/>
    <property type="project" value="TreeGrafter"/>
</dbReference>
<dbReference type="GO" id="GO:0046872">
    <property type="term" value="F:metal ion binding"/>
    <property type="evidence" value="ECO:0007669"/>
    <property type="project" value="UniProtKB-KW"/>
</dbReference>
<accession>A0A0G4FPE1</accession>
<reference evidence="17" key="1">
    <citation type="submission" date="2014-11" db="EMBL/GenBank/DDBJ databases">
        <authorList>
            <person name="Otto D Thomas"/>
            <person name="Naeem Raeece"/>
        </authorList>
    </citation>
    <scope>NUCLEOTIDE SEQUENCE</scope>
</reference>
<dbReference type="InterPro" id="IPR003960">
    <property type="entry name" value="ATPase_AAA_CS"/>
</dbReference>
<keyword evidence="9 14" id="KW-0067">ATP-binding</keyword>
<comment type="similarity">
    <text evidence="14">Belongs to the AAA ATPase family.</text>
</comment>
<evidence type="ECO:0000256" key="10">
    <source>
        <dbReference type="ARBA" id="ARBA00022946"/>
    </source>
</evidence>
<dbReference type="PROSITE" id="PS00674">
    <property type="entry name" value="AAA"/>
    <property type="match status" value="1"/>
</dbReference>
<evidence type="ECO:0000256" key="6">
    <source>
        <dbReference type="ARBA" id="ARBA00022741"/>
    </source>
</evidence>
<dbReference type="GO" id="GO:0016887">
    <property type="term" value="F:ATP hydrolysis activity"/>
    <property type="evidence" value="ECO:0007669"/>
    <property type="project" value="InterPro"/>
</dbReference>
<dbReference type="InterPro" id="IPR003593">
    <property type="entry name" value="AAA+_ATPase"/>
</dbReference>
<evidence type="ECO:0000313" key="17">
    <source>
        <dbReference type="EMBL" id="CEM16148.1"/>
    </source>
</evidence>
<dbReference type="Gene3D" id="3.40.50.300">
    <property type="entry name" value="P-loop containing nucleotide triphosphate hydrolases"/>
    <property type="match status" value="1"/>
</dbReference>
<dbReference type="FunFam" id="3.40.50.300:FF:000277">
    <property type="entry name" value="ATP-dependent zinc metalloprotease FtsH"/>
    <property type="match status" value="1"/>
</dbReference>
<evidence type="ECO:0000256" key="14">
    <source>
        <dbReference type="RuleBase" id="RU003651"/>
    </source>
</evidence>
<keyword evidence="5" id="KW-0479">Metal-binding</keyword>
<feature type="region of interest" description="Disordered" evidence="15">
    <location>
        <begin position="20"/>
        <end position="64"/>
    </location>
</feature>
<comment type="subcellular location">
    <subcellularLocation>
        <location evidence="2">Membrane</location>
        <topology evidence="2">Multi-pass membrane protein</topology>
    </subcellularLocation>
</comment>
<feature type="compositionally biased region" description="Low complexity" evidence="15">
    <location>
        <begin position="600"/>
        <end position="611"/>
    </location>
</feature>
<dbReference type="SUPFAM" id="SSF52540">
    <property type="entry name" value="P-loop containing nucleoside triphosphate hydrolases"/>
    <property type="match status" value="1"/>
</dbReference>
<keyword evidence="13" id="KW-0472">Membrane</keyword>
<dbReference type="Gene3D" id="1.10.8.60">
    <property type="match status" value="1"/>
</dbReference>
<keyword evidence="7" id="KW-0378">Hydrolase</keyword>
<feature type="region of interest" description="Disordered" evidence="15">
    <location>
        <begin position="527"/>
        <end position="585"/>
    </location>
</feature>
<keyword evidence="11" id="KW-1133">Transmembrane helix</keyword>
<evidence type="ECO:0000256" key="9">
    <source>
        <dbReference type="ARBA" id="ARBA00022840"/>
    </source>
</evidence>
<evidence type="ECO:0000256" key="1">
    <source>
        <dbReference type="ARBA" id="ARBA00001947"/>
    </source>
</evidence>
<keyword evidence="12" id="KW-0482">Metalloprotease</keyword>
<keyword evidence="6 14" id="KW-0547">Nucleotide-binding</keyword>
<keyword evidence="10" id="KW-0809">Transit peptide</keyword>
<evidence type="ECO:0000256" key="8">
    <source>
        <dbReference type="ARBA" id="ARBA00022833"/>
    </source>
</evidence>
<dbReference type="InterPro" id="IPR041569">
    <property type="entry name" value="AAA_lid_3"/>
</dbReference>
<organism evidence="17">
    <name type="scientific">Chromera velia CCMP2878</name>
    <dbReference type="NCBI Taxonomy" id="1169474"/>
    <lineage>
        <taxon>Eukaryota</taxon>
        <taxon>Sar</taxon>
        <taxon>Alveolata</taxon>
        <taxon>Colpodellida</taxon>
        <taxon>Chromeraceae</taxon>
        <taxon>Chromera</taxon>
    </lineage>
</organism>
<dbReference type="VEuPathDB" id="CryptoDB:Cvel_18061"/>
<evidence type="ECO:0000256" key="5">
    <source>
        <dbReference type="ARBA" id="ARBA00022723"/>
    </source>
</evidence>
<feature type="compositionally biased region" description="Low complexity" evidence="15">
    <location>
        <begin position="618"/>
        <end position="629"/>
    </location>
</feature>
<sequence length="664" mass="72768">MSLFFDRFRRLLRWRYLKEQEEREQDEGGQAHRQREKGERCQGGERKGDEVEGDGEDDGREEGLDRQGLVAKALQAVVGIAIIGVVVHYFSKTSRGTAQQVRSATFSFFKRLADMGKVSEVTVMGDAVFFRDQQRNRYVTGLFPGSENWLWQTFRDREGVTSTPRLSLSPQQGGSGGSQPSLLEALATSAALGGLTGLVYHWYERGYLGFLPGMKRGRGEAELSSKSRVRFADVAGHAQLKAELRQAVAFLKHPARFEALGARVPRGILMEGPSGTGKTLLARATAGEAGVPFFYATAASFVEVYVGQGAARVREFFANARSRAPCIVFLDELDALGVERRTLGHSSQEYVQTLNQLLSEMDGVERDLNGNGQHVIVIAATNRVDVLDEALLRPGRFDRIVSVGVPTLQDRMDLFHIHCKGKRVHPEVDLAALARRTEGFTGAEIEALLNDAALRAAREAAAAAEGLHVAGEGEAVSGGVDFPVGPSEDALSKFYPHSFDHLSSCAIRQRHVDAVLREALRRKRIVRQPQGFLGSPTTSAQTPRGGSEREGGEGGRQADGHARQRREWGERGGTDREREGDREDDRTAAATAFLLQWLAAAGQQQQQQQGGRDQVHQSSHGRPGSGSRRFLSPFGEGHQGECEERDRLDEAADEEPESQTEAGV</sequence>
<evidence type="ECO:0000256" key="2">
    <source>
        <dbReference type="ARBA" id="ARBA00004141"/>
    </source>
</evidence>
<dbReference type="Pfam" id="PF00004">
    <property type="entry name" value="AAA"/>
    <property type="match status" value="1"/>
</dbReference>
<feature type="compositionally biased region" description="Basic and acidic residues" evidence="15">
    <location>
        <begin position="638"/>
        <end position="650"/>
    </location>
</feature>
<dbReference type="GO" id="GO:0006508">
    <property type="term" value="P:proteolysis"/>
    <property type="evidence" value="ECO:0007669"/>
    <property type="project" value="UniProtKB-KW"/>
</dbReference>
<keyword evidence="4" id="KW-0812">Transmembrane</keyword>
<evidence type="ECO:0000256" key="4">
    <source>
        <dbReference type="ARBA" id="ARBA00022692"/>
    </source>
</evidence>
<dbReference type="SMART" id="SM00382">
    <property type="entry name" value="AAA"/>
    <property type="match status" value="1"/>
</dbReference>
<feature type="domain" description="AAA+ ATPase" evidence="16">
    <location>
        <begin position="264"/>
        <end position="407"/>
    </location>
</feature>
<feature type="region of interest" description="Disordered" evidence="15">
    <location>
        <begin position="600"/>
        <end position="664"/>
    </location>
</feature>
<dbReference type="GO" id="GO:0016020">
    <property type="term" value="C:membrane"/>
    <property type="evidence" value="ECO:0007669"/>
    <property type="project" value="UniProtKB-SubCell"/>
</dbReference>
<evidence type="ECO:0000256" key="3">
    <source>
        <dbReference type="ARBA" id="ARBA00022670"/>
    </source>
</evidence>
<keyword evidence="3" id="KW-0645">Protease</keyword>
<dbReference type="GO" id="GO:0005524">
    <property type="term" value="F:ATP binding"/>
    <property type="evidence" value="ECO:0007669"/>
    <property type="project" value="UniProtKB-KW"/>
</dbReference>
<dbReference type="AlphaFoldDB" id="A0A0G4FPE1"/>
<feature type="compositionally biased region" description="Acidic residues" evidence="15">
    <location>
        <begin position="51"/>
        <end position="60"/>
    </location>
</feature>
<dbReference type="InterPro" id="IPR003959">
    <property type="entry name" value="ATPase_AAA_core"/>
</dbReference>
<dbReference type="PANTHER" id="PTHR23076:SF97">
    <property type="entry name" value="ATP-DEPENDENT ZINC METALLOPROTEASE YME1L1"/>
    <property type="match status" value="1"/>
</dbReference>
<feature type="compositionally biased region" description="Basic and acidic residues" evidence="15">
    <location>
        <begin position="36"/>
        <end position="50"/>
    </location>
</feature>
<dbReference type="EMBL" id="CDMZ01000525">
    <property type="protein sequence ID" value="CEM16148.1"/>
    <property type="molecule type" value="Genomic_DNA"/>
</dbReference>
<feature type="compositionally biased region" description="Basic and acidic residues" evidence="15">
    <location>
        <begin position="546"/>
        <end position="585"/>
    </location>
</feature>
<comment type="cofactor">
    <cofactor evidence="1">
        <name>Zn(2+)</name>
        <dbReference type="ChEBI" id="CHEBI:29105"/>
    </cofactor>
</comment>
<evidence type="ECO:0000256" key="15">
    <source>
        <dbReference type="SAM" id="MobiDB-lite"/>
    </source>
</evidence>